<dbReference type="GO" id="GO:0016884">
    <property type="term" value="F:carbon-nitrogen ligase activity, with glutamine as amido-N-donor"/>
    <property type="evidence" value="ECO:0007669"/>
    <property type="project" value="InterPro"/>
</dbReference>
<dbReference type="OrthoDB" id="9788127at2"/>
<comment type="caution">
    <text evidence="1">The sequence shown here is derived from an EMBL/GenBank/DDBJ whole genome shotgun (WGS) entry which is preliminary data.</text>
</comment>
<evidence type="ECO:0000313" key="1">
    <source>
        <dbReference type="EMBL" id="TCT13702.1"/>
    </source>
</evidence>
<dbReference type="RefSeq" id="WP_132805062.1">
    <property type="nucleotide sequence ID" value="NZ_SMAK01000001.1"/>
</dbReference>
<protein>
    <recommendedName>
        <fullName evidence="3">GatB/YqeY domain-containing protein</fullName>
    </recommendedName>
</protein>
<dbReference type="Proteomes" id="UP000295678">
    <property type="component" value="Unassembled WGS sequence"/>
</dbReference>
<dbReference type="AlphaFoldDB" id="A0A4R3MJ93"/>
<accession>A0A4R3MJ93</accession>
<dbReference type="InterPro" id="IPR003789">
    <property type="entry name" value="Asn/Gln_tRNA_amidoTrase-B-like"/>
</dbReference>
<dbReference type="PANTHER" id="PTHR28055">
    <property type="entry name" value="ALTERED INHERITANCE OF MITOCHONDRIA PROTEIN 41, MITOCHONDRIAL"/>
    <property type="match status" value="1"/>
</dbReference>
<dbReference type="InterPro" id="IPR019004">
    <property type="entry name" value="YqeY/Aim41"/>
</dbReference>
<dbReference type="Gene3D" id="1.10.1510.10">
    <property type="entry name" value="Uncharacterised protein YqeY/AIM41 PF09424, N-terminal domain"/>
    <property type="match status" value="1"/>
</dbReference>
<gene>
    <name evidence="1" type="ORF">EDC22_101573</name>
</gene>
<dbReference type="InterPro" id="IPR023168">
    <property type="entry name" value="GatB_Yqey_C_2"/>
</dbReference>
<proteinExistence type="predicted"/>
<dbReference type="Gene3D" id="1.10.10.410">
    <property type="match status" value="1"/>
</dbReference>
<sequence>MLRDEINEALKAAVKSQDRRSMATLRLVNAAIKDRDIAARTSGKDCVSDDDIRQILAKMIRQREESAATYMDAGRPELAAQEREEIEIIQRFLPRQLSDEEIRSVCASVVKEIGAAGLRDMGRTMATLKERFPGQLDFGRASAVVKGMLS</sequence>
<evidence type="ECO:0008006" key="3">
    <source>
        <dbReference type="Google" id="ProtNLM"/>
    </source>
</evidence>
<evidence type="ECO:0000313" key="2">
    <source>
        <dbReference type="Proteomes" id="UP000295678"/>
    </source>
</evidence>
<dbReference type="PANTHER" id="PTHR28055:SF1">
    <property type="entry name" value="ALTERED INHERITANCE OF MITOCHONDRIA PROTEIN 41, MITOCHONDRIAL"/>
    <property type="match status" value="1"/>
</dbReference>
<dbReference type="EMBL" id="SMAK01000001">
    <property type="protein sequence ID" value="TCT13702.1"/>
    <property type="molecule type" value="Genomic_DNA"/>
</dbReference>
<keyword evidence="2" id="KW-1185">Reference proteome</keyword>
<dbReference type="Pfam" id="PF09424">
    <property type="entry name" value="YqeY"/>
    <property type="match status" value="1"/>
</dbReference>
<reference evidence="1 2" key="1">
    <citation type="submission" date="2019-03" db="EMBL/GenBank/DDBJ databases">
        <title>Genomic Encyclopedia of Type Strains, Phase IV (KMG-IV): sequencing the most valuable type-strain genomes for metagenomic binning, comparative biology and taxonomic classification.</title>
        <authorList>
            <person name="Goeker M."/>
        </authorList>
    </citation>
    <scope>NUCLEOTIDE SEQUENCE [LARGE SCALE GENOMIC DNA]</scope>
    <source>
        <strain evidence="1 2">DSM 19345</strain>
    </source>
</reference>
<organism evidence="1 2">
    <name type="scientific">Tepidamorphus gemmatus</name>
    <dbReference type="NCBI Taxonomy" id="747076"/>
    <lineage>
        <taxon>Bacteria</taxon>
        <taxon>Pseudomonadati</taxon>
        <taxon>Pseudomonadota</taxon>
        <taxon>Alphaproteobacteria</taxon>
        <taxon>Hyphomicrobiales</taxon>
        <taxon>Tepidamorphaceae</taxon>
        <taxon>Tepidamorphus</taxon>
    </lineage>
</organism>
<dbReference type="InterPro" id="IPR042184">
    <property type="entry name" value="YqeY/Aim41_N"/>
</dbReference>
<dbReference type="SUPFAM" id="SSF89095">
    <property type="entry name" value="GatB/YqeY motif"/>
    <property type="match status" value="1"/>
</dbReference>
<name>A0A4R3MJ93_9HYPH</name>